<dbReference type="InterPro" id="IPR000086">
    <property type="entry name" value="NUDIX_hydrolase_dom"/>
</dbReference>
<reference evidence="5" key="2">
    <citation type="submission" date="2015-07" db="EMBL/GenBank/DDBJ databases">
        <title>MeaNS - Measles Nucleotide Surveillance Program.</title>
        <authorList>
            <person name="Tran T."/>
            <person name="Druce J."/>
        </authorList>
    </citation>
    <scope>NUCLEOTIDE SEQUENCE</scope>
    <source>
        <strain evidence="5">DSM 9887</strain>
    </source>
</reference>
<comment type="cofactor">
    <cofactor evidence="1">
        <name>Mg(2+)</name>
        <dbReference type="ChEBI" id="CHEBI:18420"/>
    </cofactor>
</comment>
<dbReference type="Pfam" id="PF00293">
    <property type="entry name" value="NUDIX"/>
    <property type="match status" value="1"/>
</dbReference>
<dbReference type="RefSeq" id="WP_049741150.1">
    <property type="nucleotide sequence ID" value="NZ_BJON01000022.1"/>
</dbReference>
<dbReference type="InterPro" id="IPR020476">
    <property type="entry name" value="Nudix_hydrolase"/>
</dbReference>
<evidence type="ECO:0000256" key="2">
    <source>
        <dbReference type="ARBA" id="ARBA00022801"/>
    </source>
</evidence>
<dbReference type="PATRIC" id="fig|54915.3.peg.4118"/>
<dbReference type="Proteomes" id="UP000319578">
    <property type="component" value="Unassembled WGS sequence"/>
</dbReference>
<dbReference type="OrthoDB" id="65827at2"/>
<name>A0A0K9YKI1_9BACL</name>
<keyword evidence="7" id="KW-1185">Reference proteome</keyword>
<reference evidence="4 7" key="3">
    <citation type="submission" date="2019-06" db="EMBL/GenBank/DDBJ databases">
        <title>Whole genome shotgun sequence of Brevibacillus reuszeri NBRC 15719.</title>
        <authorList>
            <person name="Hosoyama A."/>
            <person name="Uohara A."/>
            <person name="Ohji S."/>
            <person name="Ichikawa N."/>
        </authorList>
    </citation>
    <scope>NUCLEOTIDE SEQUENCE [LARGE SCALE GENOMIC DNA]</scope>
    <source>
        <strain evidence="4 7">NBRC 15719</strain>
    </source>
</reference>
<evidence type="ECO:0000313" key="7">
    <source>
        <dbReference type="Proteomes" id="UP000319578"/>
    </source>
</evidence>
<dbReference type="AlphaFoldDB" id="A0A0K9YKI1"/>
<reference evidence="6" key="1">
    <citation type="submission" date="2015-07" db="EMBL/GenBank/DDBJ databases">
        <title>Genome sequencing project for genomic taxonomy and phylogenomics of Bacillus-like bacteria.</title>
        <authorList>
            <person name="Liu B."/>
            <person name="Wang J."/>
            <person name="Zhu Y."/>
            <person name="Liu G."/>
            <person name="Chen Q."/>
            <person name="Chen Z."/>
            <person name="Lan J."/>
            <person name="Che J."/>
            <person name="Ge C."/>
            <person name="Shi H."/>
            <person name="Pan Z."/>
            <person name="Liu X."/>
        </authorList>
    </citation>
    <scope>NUCLEOTIDE SEQUENCE [LARGE SCALE GENOMIC DNA]</scope>
    <source>
        <strain evidence="6">DSM 9887</strain>
    </source>
</reference>
<proteinExistence type="predicted"/>
<evidence type="ECO:0000256" key="1">
    <source>
        <dbReference type="ARBA" id="ARBA00001946"/>
    </source>
</evidence>
<dbReference type="STRING" id="54915.ADS79_24845"/>
<evidence type="ECO:0000313" key="4">
    <source>
        <dbReference type="EMBL" id="GED71721.1"/>
    </source>
</evidence>
<dbReference type="SUPFAM" id="SSF55811">
    <property type="entry name" value="Nudix"/>
    <property type="match status" value="1"/>
</dbReference>
<evidence type="ECO:0000259" key="3">
    <source>
        <dbReference type="PROSITE" id="PS51462"/>
    </source>
</evidence>
<dbReference type="GO" id="GO:0016787">
    <property type="term" value="F:hydrolase activity"/>
    <property type="evidence" value="ECO:0007669"/>
    <property type="project" value="UniProtKB-KW"/>
</dbReference>
<comment type="caution">
    <text evidence="5">The sequence shown here is derived from an EMBL/GenBank/DDBJ whole genome shotgun (WGS) entry which is preliminary data.</text>
</comment>
<gene>
    <name evidence="5" type="ORF">ADS79_24845</name>
    <name evidence="4" type="ORF">BRE01_54230</name>
</gene>
<dbReference type="Gene3D" id="3.90.79.10">
    <property type="entry name" value="Nucleoside Triphosphate Pyrophosphohydrolase"/>
    <property type="match status" value="1"/>
</dbReference>
<dbReference type="PANTHER" id="PTHR43046:SF14">
    <property type="entry name" value="MUTT_NUDIX FAMILY PROTEIN"/>
    <property type="match status" value="1"/>
</dbReference>
<dbReference type="PANTHER" id="PTHR43046">
    <property type="entry name" value="GDP-MANNOSE MANNOSYL HYDROLASE"/>
    <property type="match status" value="1"/>
</dbReference>
<keyword evidence="2" id="KW-0378">Hydrolase</keyword>
<accession>A0A0K9YKI1</accession>
<dbReference type="EMBL" id="BJON01000022">
    <property type="protein sequence ID" value="GED71721.1"/>
    <property type="molecule type" value="Genomic_DNA"/>
</dbReference>
<dbReference type="PROSITE" id="PS51462">
    <property type="entry name" value="NUDIX"/>
    <property type="match status" value="1"/>
</dbReference>
<dbReference type="Proteomes" id="UP000036834">
    <property type="component" value="Unassembled WGS sequence"/>
</dbReference>
<dbReference type="CDD" id="cd18880">
    <property type="entry name" value="NUDIX_ADPRase"/>
    <property type="match status" value="1"/>
</dbReference>
<evidence type="ECO:0000313" key="6">
    <source>
        <dbReference type="Proteomes" id="UP000036834"/>
    </source>
</evidence>
<organism evidence="5 6">
    <name type="scientific">Brevibacillus reuszeri</name>
    <dbReference type="NCBI Taxonomy" id="54915"/>
    <lineage>
        <taxon>Bacteria</taxon>
        <taxon>Bacillati</taxon>
        <taxon>Bacillota</taxon>
        <taxon>Bacilli</taxon>
        <taxon>Bacillales</taxon>
        <taxon>Paenibacillaceae</taxon>
        <taxon>Brevibacillus</taxon>
    </lineage>
</organism>
<dbReference type="InterPro" id="IPR015797">
    <property type="entry name" value="NUDIX_hydrolase-like_dom_sf"/>
</dbReference>
<protein>
    <submittedName>
        <fullName evidence="4">DNA mismatch repair protein MutT</fullName>
    </submittedName>
</protein>
<feature type="domain" description="Nudix hydrolase" evidence="3">
    <location>
        <begin position="2"/>
        <end position="134"/>
    </location>
</feature>
<sequence length="147" mass="16624">MNIRNSVKAILIEQGKLLVSKYEDESEGIYYLLPGGGQNPGETLHQALIRECLEETGLTVIPDELLFIRECFMQADIHRVELMFACQLQPDQAREQSAIALDDKQIGIEWLPICDLLEQPLHPAMLREIILGHVGNKQAPIYLGQIF</sequence>
<dbReference type="PRINTS" id="PR00502">
    <property type="entry name" value="NUDIXFAMILY"/>
</dbReference>
<evidence type="ECO:0000313" key="5">
    <source>
        <dbReference type="EMBL" id="KNB69157.1"/>
    </source>
</evidence>
<dbReference type="EMBL" id="LGIQ01000011">
    <property type="protein sequence ID" value="KNB69157.1"/>
    <property type="molecule type" value="Genomic_DNA"/>
</dbReference>